<dbReference type="Pfam" id="PF06754">
    <property type="entry name" value="PhnG"/>
    <property type="match status" value="1"/>
</dbReference>
<dbReference type="GO" id="GO:0016829">
    <property type="term" value="F:lyase activity"/>
    <property type="evidence" value="ECO:0007669"/>
    <property type="project" value="UniProtKB-KW"/>
</dbReference>
<dbReference type="InterPro" id="IPR009609">
    <property type="entry name" value="Phosphonate_metab_PhnG"/>
</dbReference>
<accession>A0A4R5UHQ5</accession>
<dbReference type="EMBL" id="SMTL01000003">
    <property type="protein sequence ID" value="TDK35511.1"/>
    <property type="molecule type" value="Genomic_DNA"/>
</dbReference>
<keyword evidence="1" id="KW-0456">Lyase</keyword>
<protein>
    <submittedName>
        <fullName evidence="1">Phosphonate C-P lyase system protein PhnG</fullName>
    </submittedName>
</protein>
<comment type="caution">
    <text evidence="1">The sequence shown here is derived from an EMBL/GenBank/DDBJ whole genome shotgun (WGS) entry which is preliminary data.</text>
</comment>
<proteinExistence type="predicted"/>
<gene>
    <name evidence="1" type="primary">phnG</name>
    <name evidence="1" type="ORF">E2F50_14860</name>
</gene>
<dbReference type="GO" id="GO:0015716">
    <property type="term" value="P:organic phosphonate transport"/>
    <property type="evidence" value="ECO:0007669"/>
    <property type="project" value="InterPro"/>
</dbReference>
<evidence type="ECO:0000313" key="2">
    <source>
        <dbReference type="Proteomes" id="UP000295238"/>
    </source>
</evidence>
<dbReference type="AlphaFoldDB" id="A0A4R5UHQ5"/>
<evidence type="ECO:0000313" key="1">
    <source>
        <dbReference type="EMBL" id="TDK35511.1"/>
    </source>
</evidence>
<dbReference type="Proteomes" id="UP000295238">
    <property type="component" value="Unassembled WGS sequence"/>
</dbReference>
<keyword evidence="2" id="KW-1185">Reference proteome</keyword>
<sequence>MDAAQQTASNPQAEQRRRAIGLLARATAQELRLAWDGLPEKPDVKPVRGPETGLTMVRGRIGGGGAPFNLGEATVTRCTILLASGTAGHAQAMGTAKEAVKLAAVFDALWQEAGTRQWVETTLLYPIEARIAAEDKVKAEETAATKVDFFTMVRGED</sequence>
<dbReference type="GO" id="GO:0019634">
    <property type="term" value="P:organic phosphonate metabolic process"/>
    <property type="evidence" value="ECO:0007669"/>
    <property type="project" value="InterPro"/>
</dbReference>
<dbReference type="RefSeq" id="WP_133316932.1">
    <property type="nucleotide sequence ID" value="NZ_SMTL01000003.1"/>
</dbReference>
<dbReference type="NCBIfam" id="TIGR03293">
    <property type="entry name" value="PhnG_redo"/>
    <property type="match status" value="1"/>
</dbReference>
<name>A0A4R5UHQ5_9HYPH</name>
<reference evidence="1 2" key="1">
    <citation type="submission" date="2019-03" db="EMBL/GenBank/DDBJ databases">
        <title>Rhizobium sp. nov., an bacterium isolated from biocrust in Mu Us Desert.</title>
        <authorList>
            <person name="Lixiong L."/>
        </authorList>
    </citation>
    <scope>NUCLEOTIDE SEQUENCE [LARGE SCALE GENOMIC DNA]</scope>
    <source>
        <strain evidence="1 2">SPY-1</strain>
    </source>
</reference>
<dbReference type="OrthoDB" id="530475at2"/>
<organism evidence="1 2">
    <name type="scientific">Rhizobium deserti</name>
    <dbReference type="NCBI Taxonomy" id="2547961"/>
    <lineage>
        <taxon>Bacteria</taxon>
        <taxon>Pseudomonadati</taxon>
        <taxon>Pseudomonadota</taxon>
        <taxon>Alphaproteobacteria</taxon>
        <taxon>Hyphomicrobiales</taxon>
        <taxon>Rhizobiaceae</taxon>
        <taxon>Rhizobium/Agrobacterium group</taxon>
        <taxon>Rhizobium</taxon>
    </lineage>
</organism>